<sequence length="67" mass="7543">MLPITSGHLLPDILLRYKDRPGTCRRLPDGVRQSPKPSRHLQKTPRQFATVQRPSGQQAIPKQSSAE</sequence>
<comment type="caution">
    <text evidence="2">The sequence shown here is derived from an EMBL/GenBank/DDBJ whole genome shotgun (WGS) entry which is preliminary data.</text>
</comment>
<reference evidence="2" key="2">
    <citation type="submission" date="2020-11" db="EMBL/GenBank/DDBJ databases">
        <authorList>
            <person name="McCartney M.A."/>
            <person name="Auch B."/>
            <person name="Kono T."/>
            <person name="Mallez S."/>
            <person name="Becker A."/>
            <person name="Gohl D.M."/>
            <person name="Silverstein K.A.T."/>
            <person name="Koren S."/>
            <person name="Bechman K.B."/>
            <person name="Herman A."/>
            <person name="Abrahante J.E."/>
            <person name="Garbe J."/>
        </authorList>
    </citation>
    <scope>NUCLEOTIDE SEQUENCE</scope>
    <source>
        <strain evidence="2">Duluth1</strain>
        <tissue evidence="2">Whole animal</tissue>
    </source>
</reference>
<evidence type="ECO:0000256" key="1">
    <source>
        <dbReference type="SAM" id="MobiDB-lite"/>
    </source>
</evidence>
<evidence type="ECO:0000313" key="3">
    <source>
        <dbReference type="Proteomes" id="UP000828390"/>
    </source>
</evidence>
<organism evidence="2 3">
    <name type="scientific">Dreissena polymorpha</name>
    <name type="common">Zebra mussel</name>
    <name type="synonym">Mytilus polymorpha</name>
    <dbReference type="NCBI Taxonomy" id="45954"/>
    <lineage>
        <taxon>Eukaryota</taxon>
        <taxon>Metazoa</taxon>
        <taxon>Spiralia</taxon>
        <taxon>Lophotrochozoa</taxon>
        <taxon>Mollusca</taxon>
        <taxon>Bivalvia</taxon>
        <taxon>Autobranchia</taxon>
        <taxon>Heteroconchia</taxon>
        <taxon>Euheterodonta</taxon>
        <taxon>Imparidentia</taxon>
        <taxon>Neoheterodontei</taxon>
        <taxon>Myida</taxon>
        <taxon>Dreissenoidea</taxon>
        <taxon>Dreissenidae</taxon>
        <taxon>Dreissena</taxon>
    </lineage>
</organism>
<feature type="region of interest" description="Disordered" evidence="1">
    <location>
        <begin position="20"/>
        <end position="67"/>
    </location>
</feature>
<feature type="compositionally biased region" description="Polar residues" evidence="1">
    <location>
        <begin position="44"/>
        <end position="67"/>
    </location>
</feature>
<reference evidence="2" key="1">
    <citation type="journal article" date="2019" name="bioRxiv">
        <title>The Genome of the Zebra Mussel, Dreissena polymorpha: A Resource for Invasive Species Research.</title>
        <authorList>
            <person name="McCartney M.A."/>
            <person name="Auch B."/>
            <person name="Kono T."/>
            <person name="Mallez S."/>
            <person name="Zhang Y."/>
            <person name="Obille A."/>
            <person name="Becker A."/>
            <person name="Abrahante J.E."/>
            <person name="Garbe J."/>
            <person name="Badalamenti J.P."/>
            <person name="Herman A."/>
            <person name="Mangelson H."/>
            <person name="Liachko I."/>
            <person name="Sullivan S."/>
            <person name="Sone E.D."/>
            <person name="Koren S."/>
            <person name="Silverstein K.A.T."/>
            <person name="Beckman K.B."/>
            <person name="Gohl D.M."/>
        </authorList>
    </citation>
    <scope>NUCLEOTIDE SEQUENCE</scope>
    <source>
        <strain evidence="2">Duluth1</strain>
        <tissue evidence="2">Whole animal</tissue>
    </source>
</reference>
<proteinExistence type="predicted"/>
<dbReference type="EMBL" id="JAIWYP010000011">
    <property type="protein sequence ID" value="KAH3737242.1"/>
    <property type="molecule type" value="Genomic_DNA"/>
</dbReference>
<evidence type="ECO:0000313" key="2">
    <source>
        <dbReference type="EMBL" id="KAH3737242.1"/>
    </source>
</evidence>
<protein>
    <submittedName>
        <fullName evidence="2">Uncharacterized protein</fullName>
    </submittedName>
</protein>
<name>A0A9D4HYC4_DREPO</name>
<dbReference type="Proteomes" id="UP000828390">
    <property type="component" value="Unassembled WGS sequence"/>
</dbReference>
<keyword evidence="3" id="KW-1185">Reference proteome</keyword>
<accession>A0A9D4HYC4</accession>
<dbReference type="AlphaFoldDB" id="A0A9D4HYC4"/>
<gene>
    <name evidence="2" type="ORF">DPMN_043824</name>
</gene>
<feature type="compositionally biased region" description="Basic and acidic residues" evidence="1">
    <location>
        <begin position="20"/>
        <end position="29"/>
    </location>
</feature>